<dbReference type="PANTHER" id="PTHR30408:SF12">
    <property type="entry name" value="TYPE I RESTRICTION ENZYME MJAVIII SPECIFICITY SUBUNIT"/>
    <property type="match status" value="1"/>
</dbReference>
<dbReference type="EMBL" id="CP039712">
    <property type="protein sequence ID" value="QCI86315.1"/>
    <property type="molecule type" value="Genomic_DNA"/>
</dbReference>
<evidence type="ECO:0000256" key="2">
    <source>
        <dbReference type="ARBA" id="ARBA00022747"/>
    </source>
</evidence>
<dbReference type="InterPro" id="IPR000055">
    <property type="entry name" value="Restrct_endonuc_typeI_TRD"/>
</dbReference>
<keyword evidence="6" id="KW-1185">Reference proteome</keyword>
<dbReference type="GO" id="GO:0003677">
    <property type="term" value="F:DNA binding"/>
    <property type="evidence" value="ECO:0007669"/>
    <property type="project" value="UniProtKB-KW"/>
</dbReference>
<dbReference type="CDD" id="cd17273">
    <property type="entry name" value="RMtype1_S_EcoJA69PI-TRD1-CR1_like"/>
    <property type="match status" value="1"/>
</dbReference>
<dbReference type="PANTHER" id="PTHR30408">
    <property type="entry name" value="TYPE-1 RESTRICTION ENZYME ECOKI SPECIFICITY PROTEIN"/>
    <property type="match status" value="1"/>
</dbReference>
<keyword evidence="5" id="KW-0378">Hydrolase</keyword>
<evidence type="ECO:0000313" key="6">
    <source>
        <dbReference type="Proteomes" id="UP000298615"/>
    </source>
</evidence>
<name>A0A4D7CQ78_9ENTE</name>
<comment type="similarity">
    <text evidence="1">Belongs to the type-I restriction system S methylase family.</text>
</comment>
<dbReference type="REBASE" id="311248">
    <property type="entry name" value="S.VspMN17ORF4750P"/>
</dbReference>
<dbReference type="SUPFAM" id="SSF116734">
    <property type="entry name" value="DNA methylase specificity domain"/>
    <property type="match status" value="2"/>
</dbReference>
<feature type="domain" description="Type I restriction modification DNA specificity" evidence="4">
    <location>
        <begin position="18"/>
        <end position="190"/>
    </location>
</feature>
<feature type="domain" description="Type I restriction modification DNA specificity" evidence="4">
    <location>
        <begin position="220"/>
        <end position="396"/>
    </location>
</feature>
<accession>A0A4D7CQ78</accession>
<dbReference type="GO" id="GO:0004519">
    <property type="term" value="F:endonuclease activity"/>
    <property type="evidence" value="ECO:0007669"/>
    <property type="project" value="UniProtKB-KW"/>
</dbReference>
<keyword evidence="5" id="KW-0540">Nuclease</keyword>
<keyword evidence="5" id="KW-0255">Endonuclease</keyword>
<gene>
    <name evidence="5" type="ORF">FA707_04755</name>
</gene>
<organism evidence="5 6">
    <name type="scientific">Vagococcus zengguangii</name>
    <dbReference type="NCBI Taxonomy" id="2571750"/>
    <lineage>
        <taxon>Bacteria</taxon>
        <taxon>Bacillati</taxon>
        <taxon>Bacillota</taxon>
        <taxon>Bacilli</taxon>
        <taxon>Lactobacillales</taxon>
        <taxon>Enterococcaceae</taxon>
        <taxon>Vagococcus</taxon>
    </lineage>
</organism>
<evidence type="ECO:0000256" key="1">
    <source>
        <dbReference type="ARBA" id="ARBA00010923"/>
    </source>
</evidence>
<evidence type="ECO:0000313" key="5">
    <source>
        <dbReference type="EMBL" id="QCI86315.1"/>
    </source>
</evidence>
<sequence length="408" mass="46138">MASNITKQPEIRFDGFSDDWEQRKLGEVSQIMSGGTPSTSTPEFWNGGIDWYSPVEIGDQIFVNGSQKKITELGLQKSSAKILPVGTVLFTSRAGIGNTAILAKEGCTNQGFQSIVPGDELDSYFIFSRTNELKRYGETNGAGSTFTEISGKQMAKMPILIPKMDEQKKIGAFFKTLDHAVALQNCKLEEMQLYKKAMLQKMFPKNGEKVPEIRFDGFNNDWEQRKIGELYKTYSGATPLRSKKENFINPTTPWIKTTDLRNMAIIFNEENISDIAANKLKLLPKNTVLIAMYGGFNQIGRTGLLTYSATINQALTALEPIDDVNSYFLITELNYRVNEWKKLAASSRKDPNITKKDVENFILYYPDLEEQQKIGAFFKSLDDIIDLQNNKVKKLKEMKKALLQKMFV</sequence>
<keyword evidence="3" id="KW-0238">DNA-binding</keyword>
<dbReference type="KEGG" id="vao:FA707_04755"/>
<dbReference type="Gene3D" id="3.90.220.20">
    <property type="entry name" value="DNA methylase specificity domains"/>
    <property type="match status" value="2"/>
</dbReference>
<dbReference type="Proteomes" id="UP000298615">
    <property type="component" value="Chromosome"/>
</dbReference>
<dbReference type="Pfam" id="PF01420">
    <property type="entry name" value="Methylase_S"/>
    <property type="match status" value="2"/>
</dbReference>
<dbReference type="InterPro" id="IPR052021">
    <property type="entry name" value="Type-I_RS_S_subunit"/>
</dbReference>
<evidence type="ECO:0000256" key="3">
    <source>
        <dbReference type="ARBA" id="ARBA00023125"/>
    </source>
</evidence>
<protein>
    <submittedName>
        <fullName evidence="5">Restriction endonuclease subunit S</fullName>
    </submittedName>
</protein>
<dbReference type="GO" id="GO:0009307">
    <property type="term" value="P:DNA restriction-modification system"/>
    <property type="evidence" value="ECO:0007669"/>
    <property type="project" value="UniProtKB-KW"/>
</dbReference>
<evidence type="ECO:0000259" key="4">
    <source>
        <dbReference type="Pfam" id="PF01420"/>
    </source>
</evidence>
<keyword evidence="2" id="KW-0680">Restriction system</keyword>
<dbReference type="Gene3D" id="1.10.287.1120">
    <property type="entry name" value="Bipartite methylase S protein"/>
    <property type="match status" value="1"/>
</dbReference>
<proteinExistence type="inferred from homology"/>
<reference evidence="5 6" key="1">
    <citation type="submission" date="2019-04" db="EMBL/GenBank/DDBJ databases">
        <title>Vagococcus sp. nov., isolated from faeces of yaks (Bos grunniens).</title>
        <authorList>
            <person name="Ge Y."/>
        </authorList>
    </citation>
    <scope>NUCLEOTIDE SEQUENCE [LARGE SCALE GENOMIC DNA]</scope>
    <source>
        <strain evidence="5 6">MN-17</strain>
    </source>
</reference>
<dbReference type="AlphaFoldDB" id="A0A4D7CQ78"/>
<dbReference type="InterPro" id="IPR044946">
    <property type="entry name" value="Restrct_endonuc_typeI_TRD_sf"/>
</dbReference>